<dbReference type="InterPro" id="IPR029058">
    <property type="entry name" value="AB_hydrolase_fold"/>
</dbReference>
<proteinExistence type="predicted"/>
<dbReference type="SUPFAM" id="SSF53474">
    <property type="entry name" value="alpha/beta-Hydrolases"/>
    <property type="match status" value="1"/>
</dbReference>
<dbReference type="AlphaFoldDB" id="A0A0P7X2N4"/>
<protein>
    <submittedName>
        <fullName evidence="1">Uncharacterized protein</fullName>
    </submittedName>
</protein>
<dbReference type="Pfam" id="PF26363">
    <property type="entry name" value="Phospholipase-like"/>
    <property type="match status" value="1"/>
</dbReference>
<name>A0A0P7X2N4_9HYPH</name>
<evidence type="ECO:0000313" key="1">
    <source>
        <dbReference type="EMBL" id="KPQ08646.1"/>
    </source>
</evidence>
<evidence type="ECO:0000313" key="2">
    <source>
        <dbReference type="Proteomes" id="UP000050497"/>
    </source>
</evidence>
<comment type="caution">
    <text evidence="1">The sequence shown here is derived from an EMBL/GenBank/DDBJ whole genome shotgun (WGS) entry which is preliminary data.</text>
</comment>
<dbReference type="Proteomes" id="UP000050497">
    <property type="component" value="Unassembled WGS sequence"/>
</dbReference>
<gene>
    <name evidence="1" type="ORF">HLUCCO17_17485</name>
</gene>
<reference evidence="1 2" key="1">
    <citation type="submission" date="2015-09" db="EMBL/GenBank/DDBJ databases">
        <title>Identification and resolution of microdiversity through metagenomic sequencing of parallel consortia.</title>
        <authorList>
            <person name="Nelson W.C."/>
            <person name="Romine M.F."/>
            <person name="Lindemann S.R."/>
        </authorList>
    </citation>
    <scope>NUCLEOTIDE SEQUENCE [LARGE SCALE GENOMIC DNA]</scope>
    <source>
        <strain evidence="1">HL-109</strain>
    </source>
</reference>
<accession>A0A0P7X2N4</accession>
<dbReference type="STRING" id="1653334.GA0071312_2780"/>
<organism evidence="1 2">
    <name type="scientific">Saliniramus fredricksonii</name>
    <dbReference type="NCBI Taxonomy" id="1653334"/>
    <lineage>
        <taxon>Bacteria</taxon>
        <taxon>Pseudomonadati</taxon>
        <taxon>Pseudomonadota</taxon>
        <taxon>Alphaproteobacteria</taxon>
        <taxon>Hyphomicrobiales</taxon>
        <taxon>Salinarimonadaceae</taxon>
        <taxon>Saliniramus</taxon>
    </lineage>
</organism>
<sequence>MIMAGTALVPATGQAQGIAPRQSDRAVLNMQEAATVALKYLEFAEAAYSPGEKRSISGFRFHQSLGDFLVENSDSPNEINNIVETSGFKGAIYKDIEGNYMISFAGSDNFQDLDAAATQLIVPISQQYRLAKLVGRTVKQKNMKATFVGHSLGGGLAQEASYQSNRRGIGFNTLGSNFVQANLRGNTGHNFISFNVGFDFAVMLGSQQGTEYILPGSINANHKIDSLKDTLDNLATRSQPGRTVTNWARVNTARGNAYSVVTSNISTVGNGNTSHNPPTPRNSDTLANDLFVTQDAVQAESQFRLVEGDEAINLQQHGNSIGSLRSPANTRIYTVNNAGRRQTIVEKDFVMAAGVNRFYLTGFGSFITTEYPEFVGTQYNDRGMISLHTLGGQAYPLRETVNRSNFIPVQNLPAPLLKAWEQASGSGGATPFKSLQSRSALPFLARPSVRVAPGGTVTLRMQVLNVGDTLFPSAIAVTNLSAE</sequence>
<dbReference type="Gene3D" id="3.40.50.1820">
    <property type="entry name" value="alpha/beta hydrolase"/>
    <property type="match status" value="1"/>
</dbReference>
<dbReference type="EMBL" id="LJSX01000046">
    <property type="protein sequence ID" value="KPQ08646.1"/>
    <property type="molecule type" value="Genomic_DNA"/>
</dbReference>